<feature type="binding site" evidence="9">
    <location>
        <position position="169"/>
    </location>
    <ligand>
        <name>urate</name>
        <dbReference type="ChEBI" id="CHEBI:17775"/>
    </ligand>
</feature>
<protein>
    <recommendedName>
        <fullName evidence="7 10">Uricase</fullName>
        <ecNumber evidence="7 10">1.7.3.3</ecNumber>
    </recommendedName>
    <alternativeName>
        <fullName evidence="7">Urate oxidase</fullName>
    </alternativeName>
</protein>
<evidence type="ECO:0000256" key="10">
    <source>
        <dbReference type="RuleBase" id="RU004455"/>
    </source>
</evidence>
<gene>
    <name evidence="11" type="ORF">Glove_718g65</name>
</gene>
<keyword evidence="5 7" id="KW-0560">Oxidoreductase</keyword>
<feature type="binding site" evidence="9">
    <location>
        <position position="58"/>
    </location>
    <ligand>
        <name>urate</name>
        <dbReference type="ChEBI" id="CHEBI:17775"/>
    </ligand>
</feature>
<comment type="pathway">
    <text evidence="2 7">Purine metabolism; urate degradation; (S)-allantoin from urate: step 1/3.</text>
</comment>
<keyword evidence="6 7" id="KW-0576">Peroxisome</keyword>
<comment type="caution">
    <text evidence="11">The sequence shown here is derived from an EMBL/GenBank/DDBJ whole genome shotgun (WGS) entry which is preliminary data.</text>
</comment>
<feature type="binding site" evidence="9">
    <location>
        <position position="239"/>
    </location>
    <ligand>
        <name>urate</name>
        <dbReference type="ChEBI" id="CHEBI:17775"/>
    </ligand>
</feature>
<evidence type="ECO:0000256" key="9">
    <source>
        <dbReference type="PIRSR" id="PIRSR000241-2"/>
    </source>
</evidence>
<dbReference type="GO" id="GO:0006145">
    <property type="term" value="P:purine nucleobase catabolic process"/>
    <property type="evidence" value="ECO:0007669"/>
    <property type="project" value="TreeGrafter"/>
</dbReference>
<dbReference type="AlphaFoldDB" id="A0A397G5I4"/>
<evidence type="ECO:0000256" key="7">
    <source>
        <dbReference type="PIRNR" id="PIRNR000241"/>
    </source>
</evidence>
<dbReference type="Pfam" id="PF01014">
    <property type="entry name" value="Uricase"/>
    <property type="match status" value="2"/>
</dbReference>
<feature type="active site" description="Charge relay system" evidence="8">
    <location>
        <position position="267"/>
    </location>
</feature>
<feature type="binding site" evidence="9">
    <location>
        <position position="239"/>
    </location>
    <ligand>
        <name>5-hydroxyisourate</name>
        <dbReference type="ChEBI" id="CHEBI:18072"/>
    </ligand>
</feature>
<dbReference type="Proteomes" id="UP000266861">
    <property type="component" value="Unassembled WGS sequence"/>
</dbReference>
<comment type="catalytic activity">
    <reaction evidence="7 10">
        <text>urate + O2 + H2O = 5-hydroxyisourate + H2O2</text>
        <dbReference type="Rhea" id="RHEA:21368"/>
        <dbReference type="ChEBI" id="CHEBI:15377"/>
        <dbReference type="ChEBI" id="CHEBI:15379"/>
        <dbReference type="ChEBI" id="CHEBI:16240"/>
        <dbReference type="ChEBI" id="CHEBI:17775"/>
        <dbReference type="ChEBI" id="CHEBI:18072"/>
        <dbReference type="EC" id="1.7.3.3"/>
    </reaction>
</comment>
<dbReference type="PROSITE" id="PS00366">
    <property type="entry name" value="URICASE"/>
    <property type="match status" value="1"/>
</dbReference>
<feature type="binding site" evidence="9">
    <location>
        <position position="186"/>
    </location>
    <ligand>
        <name>urate</name>
        <dbReference type="ChEBI" id="CHEBI:17775"/>
    </ligand>
</feature>
<dbReference type="NCBIfam" id="TIGR03383">
    <property type="entry name" value="urate_oxi"/>
    <property type="match status" value="1"/>
</dbReference>
<evidence type="ECO:0000256" key="6">
    <source>
        <dbReference type="ARBA" id="ARBA00023140"/>
    </source>
</evidence>
<dbReference type="SUPFAM" id="SSF55620">
    <property type="entry name" value="Tetrahydrobiopterin biosynthesis enzymes-like"/>
    <property type="match status" value="2"/>
</dbReference>
<organism evidence="11 12">
    <name type="scientific">Diversispora epigaea</name>
    <dbReference type="NCBI Taxonomy" id="1348612"/>
    <lineage>
        <taxon>Eukaryota</taxon>
        <taxon>Fungi</taxon>
        <taxon>Fungi incertae sedis</taxon>
        <taxon>Mucoromycota</taxon>
        <taxon>Glomeromycotina</taxon>
        <taxon>Glomeromycetes</taxon>
        <taxon>Diversisporales</taxon>
        <taxon>Diversisporaceae</taxon>
        <taxon>Diversispora</taxon>
    </lineage>
</organism>
<dbReference type="PRINTS" id="PR00093">
    <property type="entry name" value="URICASE"/>
</dbReference>
<dbReference type="EC" id="1.7.3.3" evidence="7 10"/>
<sequence>MSDVFISQQSYGKNNIRLIKVIRNKNWHEVVELTIHVLLDGDFTTAYTEADNSKVVATDSMKNTVYILAKQSSNVQNIELFATEIGRHFIFTYSHVSQANVSITKHKWTRMLVDGKFHDHSFYRDGEDTHNAKVIVTRINNNDEDNEISIKIESGLKDLLVLKTTGSKFSGFIRDKYTTLPETNDRILSTSIDATWTYNIISSNLTSLTENVIKFDNIFDSIRSITLNIFATHDSESVQATLYLMANSVLNEHPQIESIRYELPNKHSFAYDLERFGLKNSEGNDADIFVPFDKPNGIISATISRKK</sequence>
<feature type="binding site" evidence="9">
    <location>
        <position position="238"/>
    </location>
    <ligand>
        <name>urate</name>
        <dbReference type="ChEBI" id="CHEBI:17775"/>
    </ligand>
</feature>
<dbReference type="GO" id="GO:0005777">
    <property type="term" value="C:peroxisome"/>
    <property type="evidence" value="ECO:0007669"/>
    <property type="project" value="UniProtKB-SubCell"/>
</dbReference>
<dbReference type="InterPro" id="IPR019842">
    <property type="entry name" value="Uricase_CS"/>
</dbReference>
<dbReference type="GO" id="GO:0019628">
    <property type="term" value="P:urate catabolic process"/>
    <property type="evidence" value="ECO:0007669"/>
    <property type="project" value="UniProtKB-UniPathway"/>
</dbReference>
<evidence type="ECO:0000256" key="5">
    <source>
        <dbReference type="ARBA" id="ARBA00023002"/>
    </source>
</evidence>
<evidence type="ECO:0000313" key="12">
    <source>
        <dbReference type="Proteomes" id="UP000266861"/>
    </source>
</evidence>
<name>A0A397G5I4_9GLOM</name>
<feature type="binding site" evidence="9">
    <location>
        <position position="186"/>
    </location>
    <ligand>
        <name>5-hydroxyisourate</name>
        <dbReference type="ChEBI" id="CHEBI:18072"/>
    </ligand>
</feature>
<comment type="similarity">
    <text evidence="3 7 10">Belongs to the uricase family.</text>
</comment>
<dbReference type="OrthoDB" id="9992118at2759"/>
<feature type="active site" description="Charge relay system" evidence="8">
    <location>
        <position position="13"/>
    </location>
</feature>
<keyword evidence="4 7" id="KW-0659">Purine metabolism</keyword>
<dbReference type="Gene3D" id="3.10.270.10">
    <property type="entry name" value="Urate Oxidase"/>
    <property type="match status" value="1"/>
</dbReference>
<dbReference type="STRING" id="1348612.A0A397G5I4"/>
<feature type="binding site" evidence="9">
    <location>
        <position position="59"/>
    </location>
    <ligand>
        <name>urate</name>
        <dbReference type="ChEBI" id="CHEBI:17775"/>
    </ligand>
</feature>
<reference evidence="11 12" key="1">
    <citation type="submission" date="2018-08" db="EMBL/GenBank/DDBJ databases">
        <title>Genome and evolution of the arbuscular mycorrhizal fungus Diversispora epigaea (formerly Glomus versiforme) and its bacterial endosymbionts.</title>
        <authorList>
            <person name="Sun X."/>
            <person name="Fei Z."/>
            <person name="Harrison M."/>
        </authorList>
    </citation>
    <scope>NUCLEOTIDE SEQUENCE [LARGE SCALE GENOMIC DNA]</scope>
    <source>
        <strain evidence="11 12">IT104</strain>
    </source>
</reference>
<evidence type="ECO:0000256" key="3">
    <source>
        <dbReference type="ARBA" id="ARBA00009760"/>
    </source>
</evidence>
<feature type="binding site" evidence="9">
    <location>
        <position position="265"/>
    </location>
    <ligand>
        <name>5-hydroxyisourate</name>
        <dbReference type="ChEBI" id="CHEBI:18072"/>
    </ligand>
</feature>
<keyword evidence="12" id="KW-1185">Reference proteome</keyword>
<evidence type="ECO:0000313" key="11">
    <source>
        <dbReference type="EMBL" id="RHZ44606.1"/>
    </source>
</evidence>
<feature type="binding site" evidence="9">
    <location>
        <position position="265"/>
    </location>
    <ligand>
        <name>urate</name>
        <dbReference type="ChEBI" id="CHEBI:17775"/>
    </ligand>
</feature>
<comment type="subcellular location">
    <subcellularLocation>
        <location evidence="1 7">Peroxisome</location>
    </subcellularLocation>
</comment>
<evidence type="ECO:0000256" key="2">
    <source>
        <dbReference type="ARBA" id="ARBA00004831"/>
    </source>
</evidence>
<dbReference type="PIRSF" id="PIRSF000241">
    <property type="entry name" value="Urate_oxidase"/>
    <property type="match status" value="1"/>
</dbReference>
<dbReference type="PANTHER" id="PTHR42874">
    <property type="entry name" value="URICASE"/>
    <property type="match status" value="1"/>
</dbReference>
<dbReference type="EMBL" id="PQFF01000570">
    <property type="protein sequence ID" value="RHZ44606.1"/>
    <property type="molecule type" value="Genomic_DNA"/>
</dbReference>
<evidence type="ECO:0000256" key="4">
    <source>
        <dbReference type="ARBA" id="ARBA00022631"/>
    </source>
</evidence>
<dbReference type="GO" id="GO:0004846">
    <property type="term" value="F:urate oxidase activity"/>
    <property type="evidence" value="ECO:0007669"/>
    <property type="project" value="UniProtKB-EC"/>
</dbReference>
<accession>A0A397G5I4</accession>
<feature type="active site" description="Charge relay system" evidence="8">
    <location>
        <position position="58"/>
    </location>
</feature>
<proteinExistence type="inferred from homology"/>
<feature type="binding site" evidence="9">
    <location>
        <position position="169"/>
    </location>
    <ligand>
        <name>5-hydroxyisourate</name>
        <dbReference type="ChEBI" id="CHEBI:18072"/>
    </ligand>
</feature>
<dbReference type="InterPro" id="IPR002042">
    <property type="entry name" value="Uricase"/>
</dbReference>
<evidence type="ECO:0000256" key="8">
    <source>
        <dbReference type="PIRSR" id="PIRSR000241-1"/>
    </source>
</evidence>
<comment type="function">
    <text evidence="7 10">Catalyzes the oxidation of uric acid to 5-hydroxyisourate, which is further processed to form (S)-allantoin.</text>
</comment>
<feature type="binding site" evidence="9">
    <location>
        <position position="238"/>
    </location>
    <ligand>
        <name>5-hydroxyisourate</name>
        <dbReference type="ChEBI" id="CHEBI:18072"/>
    </ligand>
</feature>
<dbReference type="UniPathway" id="UPA00394">
    <property type="reaction ID" value="UER00650"/>
</dbReference>
<feature type="binding site" evidence="9">
    <location>
        <position position="265"/>
    </location>
    <ligand>
        <name>O2</name>
        <dbReference type="ChEBI" id="CHEBI:15379"/>
    </ligand>
</feature>
<evidence type="ECO:0000256" key="1">
    <source>
        <dbReference type="ARBA" id="ARBA00004275"/>
    </source>
</evidence>
<dbReference type="PANTHER" id="PTHR42874:SF1">
    <property type="entry name" value="URICASE"/>
    <property type="match status" value="1"/>
</dbReference>
<dbReference type="FunFam" id="3.10.270.10:FF:000001">
    <property type="entry name" value="Uricase"/>
    <property type="match status" value="1"/>
</dbReference>